<dbReference type="GO" id="GO:0003677">
    <property type="term" value="F:DNA binding"/>
    <property type="evidence" value="ECO:0007669"/>
    <property type="project" value="TreeGrafter"/>
</dbReference>
<keyword evidence="3" id="KW-0539">Nucleus</keyword>
<sequence>MAAPQNSAELLAESSGTLNPTDEPVHYVWQVPEYPRVDRLDGVKRCYVTEIRVNNFKSYHGGHVMPLTIPAIPLLTQSSSTGEDRSAEEGRVPVALTGVLGPNGSGKSNLLDAVCFCLCVGAKRLRNDRLRSLVNSNHTVESKREFTASASLTVRIERAPPPGEGDASGDDMKISHTTFTRSVTIKAADNDTDRGAEEETNRDDDRGARGPAVGSLYRVNDKACTQAQYKEELFKHHLDADASFFLVLQGQIDKLLSKDDAMSITKAIESASGSWRYRKDYDIVAKKKEHAEDNVARLTAKRKQINQELNALAAQVQEADRYKDKRAELERKQLDKVTYSLYEIEKEADALLESSEGLLESYEDAKSAVQEAKRKENAAGEEMKYMAEEHKRLQNSLGRMRKKQEETEIAAAELRGRKKQLVTNEAKATAGITITGITAITGYNCITREKLESLEERLQNIDDKAAEIEASLGGLAVRRDTIDDEVSGGVLTEEILECPMLSRRAYQLRAVSVATIVLVCS</sequence>
<evidence type="ECO:0000256" key="4">
    <source>
        <dbReference type="ARBA" id="ARBA00023306"/>
    </source>
</evidence>
<protein>
    <submittedName>
        <fullName evidence="8">Structural maintenance of chromosomes protein 1B</fullName>
    </submittedName>
</protein>
<proteinExistence type="predicted"/>
<keyword evidence="4" id="KW-0131">Cell cycle</keyword>
<dbReference type="SUPFAM" id="SSF52540">
    <property type="entry name" value="P-loop containing nucleoside triphosphate hydrolases"/>
    <property type="match status" value="1"/>
</dbReference>
<gene>
    <name evidence="8" type="primary">SMC1B_7</name>
    <name evidence="8" type="ORF">FOZ62_022905</name>
</gene>
<name>A0A7J6QK76_PEROL</name>
<dbReference type="InterPro" id="IPR027417">
    <property type="entry name" value="P-loop_NTPase"/>
</dbReference>
<evidence type="ECO:0000313" key="9">
    <source>
        <dbReference type="Proteomes" id="UP000574390"/>
    </source>
</evidence>
<dbReference type="EMBL" id="JABANM010029059">
    <property type="protein sequence ID" value="KAF4708647.1"/>
    <property type="molecule type" value="Genomic_DNA"/>
</dbReference>
<evidence type="ECO:0000256" key="3">
    <source>
        <dbReference type="ARBA" id="ARBA00023242"/>
    </source>
</evidence>
<evidence type="ECO:0000256" key="2">
    <source>
        <dbReference type="ARBA" id="ARBA00022776"/>
    </source>
</evidence>
<evidence type="ECO:0000256" key="1">
    <source>
        <dbReference type="ARBA" id="ARBA00022618"/>
    </source>
</evidence>
<evidence type="ECO:0000313" key="8">
    <source>
        <dbReference type="EMBL" id="KAF4708647.1"/>
    </source>
</evidence>
<keyword evidence="5" id="KW-0175">Coiled coil</keyword>
<keyword evidence="2" id="KW-0498">Mitosis</keyword>
<keyword evidence="1" id="KW-0132">Cell division</keyword>
<dbReference type="GO" id="GO:0007062">
    <property type="term" value="P:sister chromatid cohesion"/>
    <property type="evidence" value="ECO:0007669"/>
    <property type="project" value="TreeGrafter"/>
</dbReference>
<dbReference type="GO" id="GO:0005634">
    <property type="term" value="C:nucleus"/>
    <property type="evidence" value="ECO:0007669"/>
    <property type="project" value="TreeGrafter"/>
</dbReference>
<feature type="compositionally biased region" description="Basic and acidic residues" evidence="6">
    <location>
        <begin position="188"/>
        <end position="208"/>
    </location>
</feature>
<dbReference type="GO" id="GO:0006302">
    <property type="term" value="P:double-strand break repair"/>
    <property type="evidence" value="ECO:0007669"/>
    <property type="project" value="InterPro"/>
</dbReference>
<dbReference type="InterPro" id="IPR038729">
    <property type="entry name" value="Rad50/SbcC_AAA"/>
</dbReference>
<dbReference type="Pfam" id="PF13476">
    <property type="entry name" value="AAA_23"/>
    <property type="match status" value="1"/>
</dbReference>
<accession>A0A7J6QK76</accession>
<evidence type="ECO:0000256" key="5">
    <source>
        <dbReference type="SAM" id="Coils"/>
    </source>
</evidence>
<dbReference type="GO" id="GO:0008278">
    <property type="term" value="C:cohesin complex"/>
    <property type="evidence" value="ECO:0007669"/>
    <property type="project" value="TreeGrafter"/>
</dbReference>
<dbReference type="PANTHER" id="PTHR18937:SF12">
    <property type="entry name" value="STRUCTURAL MAINTENANCE OF CHROMOSOMES PROTEIN"/>
    <property type="match status" value="1"/>
</dbReference>
<dbReference type="GO" id="GO:0051301">
    <property type="term" value="P:cell division"/>
    <property type="evidence" value="ECO:0007669"/>
    <property type="project" value="UniProtKB-KW"/>
</dbReference>
<evidence type="ECO:0000256" key="6">
    <source>
        <dbReference type="SAM" id="MobiDB-lite"/>
    </source>
</evidence>
<evidence type="ECO:0000259" key="7">
    <source>
        <dbReference type="Pfam" id="PF13476"/>
    </source>
</evidence>
<organism evidence="8 9">
    <name type="scientific">Perkinsus olseni</name>
    <name type="common">Perkinsus atlanticus</name>
    <dbReference type="NCBI Taxonomy" id="32597"/>
    <lineage>
        <taxon>Eukaryota</taxon>
        <taxon>Sar</taxon>
        <taxon>Alveolata</taxon>
        <taxon>Perkinsozoa</taxon>
        <taxon>Perkinsea</taxon>
        <taxon>Perkinsida</taxon>
        <taxon>Perkinsidae</taxon>
        <taxon>Perkinsus</taxon>
    </lineage>
</organism>
<dbReference type="Gene3D" id="3.40.50.300">
    <property type="entry name" value="P-loop containing nucleotide triphosphate hydrolases"/>
    <property type="match status" value="1"/>
</dbReference>
<dbReference type="Proteomes" id="UP000574390">
    <property type="component" value="Unassembled WGS sequence"/>
</dbReference>
<feature type="coiled-coil region" evidence="5">
    <location>
        <begin position="281"/>
        <end position="382"/>
    </location>
</feature>
<dbReference type="PANTHER" id="PTHR18937">
    <property type="entry name" value="STRUCTURAL MAINTENANCE OF CHROMOSOMES SMC FAMILY MEMBER"/>
    <property type="match status" value="1"/>
</dbReference>
<comment type="caution">
    <text evidence="8">The sequence shown here is derived from an EMBL/GenBank/DDBJ whole genome shotgun (WGS) entry which is preliminary data.</text>
</comment>
<dbReference type="AlphaFoldDB" id="A0A7J6QK76"/>
<feature type="domain" description="Rad50/SbcC-type AAA" evidence="7">
    <location>
        <begin position="51"/>
        <end position="320"/>
    </location>
</feature>
<feature type="region of interest" description="Disordered" evidence="6">
    <location>
        <begin position="186"/>
        <end position="213"/>
    </location>
</feature>
<reference evidence="8 9" key="1">
    <citation type="submission" date="2020-04" db="EMBL/GenBank/DDBJ databases">
        <title>Perkinsus olseni comparative genomics.</title>
        <authorList>
            <person name="Bogema D.R."/>
        </authorList>
    </citation>
    <scope>NUCLEOTIDE SEQUENCE [LARGE SCALE GENOMIC DNA]</scope>
    <source>
        <strain evidence="8">ATCC PRA-205</strain>
    </source>
</reference>
<dbReference type="GO" id="GO:0016887">
    <property type="term" value="F:ATP hydrolysis activity"/>
    <property type="evidence" value="ECO:0007669"/>
    <property type="project" value="InterPro"/>
</dbReference>